<proteinExistence type="predicted"/>
<organism evidence="2 3">
    <name type="scientific">Paxillus rubicundulus Ve08.2h10</name>
    <dbReference type="NCBI Taxonomy" id="930991"/>
    <lineage>
        <taxon>Eukaryota</taxon>
        <taxon>Fungi</taxon>
        <taxon>Dikarya</taxon>
        <taxon>Basidiomycota</taxon>
        <taxon>Agaricomycotina</taxon>
        <taxon>Agaricomycetes</taxon>
        <taxon>Agaricomycetidae</taxon>
        <taxon>Boletales</taxon>
        <taxon>Paxilineae</taxon>
        <taxon>Paxillaceae</taxon>
        <taxon>Paxillus</taxon>
    </lineage>
</organism>
<keyword evidence="3" id="KW-1185">Reference proteome</keyword>
<feature type="compositionally biased region" description="Low complexity" evidence="1">
    <location>
        <begin position="17"/>
        <end position="31"/>
    </location>
</feature>
<dbReference type="Proteomes" id="UP000054538">
    <property type="component" value="Unassembled WGS sequence"/>
</dbReference>
<evidence type="ECO:0000313" key="2">
    <source>
        <dbReference type="EMBL" id="KIK90789.1"/>
    </source>
</evidence>
<reference evidence="3" key="2">
    <citation type="submission" date="2015-01" db="EMBL/GenBank/DDBJ databases">
        <title>Evolutionary Origins and Diversification of the Mycorrhizal Mutualists.</title>
        <authorList>
            <consortium name="DOE Joint Genome Institute"/>
            <consortium name="Mycorrhizal Genomics Consortium"/>
            <person name="Kohler A."/>
            <person name="Kuo A."/>
            <person name="Nagy L.G."/>
            <person name="Floudas D."/>
            <person name="Copeland A."/>
            <person name="Barry K.W."/>
            <person name="Cichocki N."/>
            <person name="Veneault-Fourrey C."/>
            <person name="LaButti K."/>
            <person name="Lindquist E.A."/>
            <person name="Lipzen A."/>
            <person name="Lundell T."/>
            <person name="Morin E."/>
            <person name="Murat C."/>
            <person name="Riley R."/>
            <person name="Ohm R."/>
            <person name="Sun H."/>
            <person name="Tunlid A."/>
            <person name="Henrissat B."/>
            <person name="Grigoriev I.V."/>
            <person name="Hibbett D.S."/>
            <person name="Martin F."/>
        </authorList>
    </citation>
    <scope>NUCLEOTIDE SEQUENCE [LARGE SCALE GENOMIC DNA]</scope>
    <source>
        <strain evidence="3">Ve08.2h10</strain>
    </source>
</reference>
<accession>A0A0D0DX18</accession>
<sequence length="169" mass="17763">MDMLPPNAPPNAPPIPSGSGSTNPAPSSSNTPTPPIPPPSNSTSNSAPRTVLQKFISAYSQLSLDSQDYLMQNYNAQLHEHNPTAFANHLAEIKLEKLAEKTAPPMIAPLVAMNPMNVPPSIPSSNLPMTPMTPASPVPLETMSLTTYVSSVPAPVTNSLTAKLVLCSN</sequence>
<feature type="region of interest" description="Disordered" evidence="1">
    <location>
        <begin position="1"/>
        <end position="47"/>
    </location>
</feature>
<gene>
    <name evidence="2" type="ORF">PAXRUDRAFT_14139</name>
</gene>
<dbReference type="HOGENOM" id="CLU_1579039_0_0_1"/>
<reference evidence="2 3" key="1">
    <citation type="submission" date="2014-04" db="EMBL/GenBank/DDBJ databases">
        <authorList>
            <consortium name="DOE Joint Genome Institute"/>
            <person name="Kuo A."/>
            <person name="Kohler A."/>
            <person name="Jargeat P."/>
            <person name="Nagy L.G."/>
            <person name="Floudas D."/>
            <person name="Copeland A."/>
            <person name="Barry K.W."/>
            <person name="Cichocki N."/>
            <person name="Veneault-Fourrey C."/>
            <person name="LaButti K."/>
            <person name="Lindquist E.A."/>
            <person name="Lipzen A."/>
            <person name="Lundell T."/>
            <person name="Morin E."/>
            <person name="Murat C."/>
            <person name="Sun H."/>
            <person name="Tunlid A."/>
            <person name="Henrissat B."/>
            <person name="Grigoriev I.V."/>
            <person name="Hibbett D.S."/>
            <person name="Martin F."/>
            <person name="Nordberg H.P."/>
            <person name="Cantor M.N."/>
            <person name="Hua S.X."/>
        </authorList>
    </citation>
    <scope>NUCLEOTIDE SEQUENCE [LARGE SCALE GENOMIC DNA]</scope>
    <source>
        <strain evidence="2 3">Ve08.2h10</strain>
    </source>
</reference>
<feature type="compositionally biased region" description="Pro residues" evidence="1">
    <location>
        <begin position="1"/>
        <end position="16"/>
    </location>
</feature>
<dbReference type="AlphaFoldDB" id="A0A0D0DX18"/>
<dbReference type="EMBL" id="KN825470">
    <property type="protein sequence ID" value="KIK90789.1"/>
    <property type="molecule type" value="Genomic_DNA"/>
</dbReference>
<evidence type="ECO:0000256" key="1">
    <source>
        <dbReference type="SAM" id="MobiDB-lite"/>
    </source>
</evidence>
<evidence type="ECO:0000313" key="3">
    <source>
        <dbReference type="Proteomes" id="UP000054538"/>
    </source>
</evidence>
<protein>
    <submittedName>
        <fullName evidence="2">Uncharacterized protein</fullName>
    </submittedName>
</protein>
<dbReference type="InParanoid" id="A0A0D0DX18"/>
<name>A0A0D0DX18_9AGAM</name>